<evidence type="ECO:0000313" key="6">
    <source>
        <dbReference type="Proteomes" id="UP000195412"/>
    </source>
</evidence>
<gene>
    <name evidence="3" type="primary">leuD</name>
    <name evidence="5" type="ORF">LZ3411_0768</name>
</gene>
<dbReference type="KEGG" id="lzy:LZ3411_0768"/>
<keyword evidence="3" id="KW-0028">Amino-acid biosynthesis</keyword>
<dbReference type="GO" id="GO:0009098">
    <property type="term" value="P:L-leucine biosynthetic process"/>
    <property type="evidence" value="ECO:0007669"/>
    <property type="project" value="UniProtKB-UniRule"/>
</dbReference>
<evidence type="ECO:0000259" key="4">
    <source>
        <dbReference type="Pfam" id="PF00694"/>
    </source>
</evidence>
<dbReference type="EC" id="4.2.1.33" evidence="3"/>
<dbReference type="PANTHER" id="PTHR43345:SF2">
    <property type="entry name" value="3-ISOPROPYLMALATE DEHYDRATASE SMALL SUBUNIT 1"/>
    <property type="match status" value="1"/>
</dbReference>
<comment type="catalytic activity">
    <reaction evidence="3">
        <text>(2R,3S)-3-isopropylmalate = (2S)-2-isopropylmalate</text>
        <dbReference type="Rhea" id="RHEA:32287"/>
        <dbReference type="ChEBI" id="CHEBI:1178"/>
        <dbReference type="ChEBI" id="CHEBI:35121"/>
        <dbReference type="EC" id="4.2.1.33"/>
    </reaction>
</comment>
<organism evidence="5 6">
    <name type="scientific">Levilactobacillus zymae</name>
    <dbReference type="NCBI Taxonomy" id="267363"/>
    <lineage>
        <taxon>Bacteria</taxon>
        <taxon>Bacillati</taxon>
        <taxon>Bacillota</taxon>
        <taxon>Bacilli</taxon>
        <taxon>Lactobacillales</taxon>
        <taxon>Lactobacillaceae</taxon>
        <taxon>Levilactobacillus</taxon>
    </lineage>
</organism>
<dbReference type="InterPro" id="IPR050075">
    <property type="entry name" value="LeuD"/>
</dbReference>
<sequence>MMKTLRTGHAHVFGQNIDTDQIYPARFIEYTEEADIKKYAMAGSDDPDFVRETQPGDFIVAGTNFGCGSSREHAAITLKGNQVGAIVAESFARIFFRNAINLGLPVITCPHVHAHVQPGDQLQLDLKAGEFKNLTNGWTAPVEPLDDYIMNILSHGGIKPLMRAMTSQGKVRE</sequence>
<dbReference type="Pfam" id="PF00694">
    <property type="entry name" value="Aconitase_C"/>
    <property type="match status" value="1"/>
</dbReference>
<dbReference type="UniPathway" id="UPA00048">
    <property type="reaction ID" value="UER00071"/>
</dbReference>
<dbReference type="HAMAP" id="MF_01032">
    <property type="entry name" value="LeuD_type2"/>
    <property type="match status" value="1"/>
</dbReference>
<keyword evidence="3" id="KW-0100">Branched-chain amino acid biosynthesis</keyword>
<keyword evidence="3" id="KW-0432">Leucine biosynthesis</keyword>
<dbReference type="SUPFAM" id="SSF52016">
    <property type="entry name" value="LeuD/IlvD-like"/>
    <property type="match status" value="1"/>
</dbReference>
<dbReference type="NCBIfam" id="TIGR02087">
    <property type="entry name" value="LEUD_arch"/>
    <property type="match status" value="1"/>
</dbReference>
<comment type="pathway">
    <text evidence="3">Amino-acid biosynthesis; L-leucine biosynthesis; L-leucine from 3-methyl-2-oxobutanoate: step 2/4.</text>
</comment>
<evidence type="ECO:0000313" key="5">
    <source>
        <dbReference type="EMBL" id="SMS13818.1"/>
    </source>
</evidence>
<dbReference type="CDD" id="cd01577">
    <property type="entry name" value="IPMI_Swivel"/>
    <property type="match status" value="1"/>
</dbReference>
<comment type="similarity">
    <text evidence="1 3">Belongs to the LeuD family. LeuD type 2 subfamily.</text>
</comment>
<evidence type="ECO:0000256" key="2">
    <source>
        <dbReference type="ARBA" id="ARBA00023239"/>
    </source>
</evidence>
<accession>A0A1Y6JV68</accession>
<feature type="domain" description="Aconitase A/isopropylmalate dehydratase small subunit swivel" evidence="4">
    <location>
        <begin position="43"/>
        <end position="105"/>
    </location>
</feature>
<dbReference type="InterPro" id="IPR000573">
    <property type="entry name" value="AconitaseA/IPMdHydase_ssu_swvl"/>
</dbReference>
<comment type="function">
    <text evidence="3">Catalyzes the isomerization between 2-isopropylmalate and 3-isopropylmalate, via the formation of 2-isopropylmaleate.</text>
</comment>
<dbReference type="GO" id="GO:0003861">
    <property type="term" value="F:3-isopropylmalate dehydratase activity"/>
    <property type="evidence" value="ECO:0007669"/>
    <property type="project" value="UniProtKB-UniRule"/>
</dbReference>
<dbReference type="PANTHER" id="PTHR43345">
    <property type="entry name" value="3-ISOPROPYLMALATE DEHYDRATASE SMALL SUBUNIT 2-RELATED-RELATED"/>
    <property type="match status" value="1"/>
</dbReference>
<keyword evidence="2 3" id="KW-0456">Lyase</keyword>
<name>A0A1Y6JV68_9LACO</name>
<dbReference type="Gene3D" id="3.20.19.10">
    <property type="entry name" value="Aconitase, domain 4"/>
    <property type="match status" value="1"/>
</dbReference>
<comment type="subunit">
    <text evidence="3">Heterodimer of LeuC and LeuD.</text>
</comment>
<proteinExistence type="inferred from homology"/>
<dbReference type="InterPro" id="IPR015928">
    <property type="entry name" value="Aconitase/3IPM_dehydase_swvl"/>
</dbReference>
<evidence type="ECO:0000256" key="1">
    <source>
        <dbReference type="ARBA" id="ARBA00009869"/>
    </source>
</evidence>
<dbReference type="InterPro" id="IPR033940">
    <property type="entry name" value="IPMI_Swivel"/>
</dbReference>
<dbReference type="EMBL" id="LT854705">
    <property type="protein sequence ID" value="SMS13818.1"/>
    <property type="molecule type" value="Genomic_DNA"/>
</dbReference>
<evidence type="ECO:0000256" key="3">
    <source>
        <dbReference type="HAMAP-Rule" id="MF_01032"/>
    </source>
</evidence>
<dbReference type="InterPro" id="IPR011827">
    <property type="entry name" value="LeuD_type2/HacB/DmdB"/>
</dbReference>
<dbReference type="Proteomes" id="UP000195412">
    <property type="component" value="Chromosome I"/>
</dbReference>
<dbReference type="AlphaFoldDB" id="A0A1Y6JV68"/>
<reference evidence="6" key="1">
    <citation type="submission" date="2017-05" db="EMBL/GenBank/DDBJ databases">
        <authorList>
            <person name="Papadimitriou K."/>
        </authorList>
    </citation>
    <scope>NUCLEOTIDE SEQUENCE [LARGE SCALE GENOMIC DNA]</scope>
    <source>
        <strain evidence="6">ACA-DC 3411</strain>
    </source>
</reference>
<protein>
    <recommendedName>
        <fullName evidence="3">3-isopropylmalate dehydratase small subunit</fullName>
        <ecNumber evidence="3">4.2.1.33</ecNumber>
    </recommendedName>
    <alternativeName>
        <fullName evidence="3">Alpha-IPM isomerase</fullName>
        <shortName evidence="3">IPMI</shortName>
    </alternativeName>
    <alternativeName>
        <fullName evidence="3">Isopropylmalate isomerase</fullName>
    </alternativeName>
</protein>